<keyword evidence="1" id="KW-0560">Oxidoreductase</keyword>
<protein>
    <recommendedName>
        <fullName evidence="3">Aldehyde dehydrogenase domain-containing protein</fullName>
    </recommendedName>
</protein>
<evidence type="ECO:0000313" key="5">
    <source>
        <dbReference type="Proteomes" id="UP000325307"/>
    </source>
</evidence>
<dbReference type="Proteomes" id="UP000325307">
    <property type="component" value="Unassembled WGS sequence"/>
</dbReference>
<accession>A0A5A7NSB5</accession>
<reference evidence="4 5" key="1">
    <citation type="submission" date="2019-09" db="EMBL/GenBank/DDBJ databases">
        <title>Arthrobacter zafarii sp. nov., a moderately thermotolerant and halotolerant actinobacterium isolated from Cholistan desert soil of Pakistan.</title>
        <authorList>
            <person name="Amin A."/>
            <person name="Ahmed I."/>
            <person name="Khalid N."/>
            <person name="Schumann P."/>
            <person name="Busse H.J."/>
            <person name="Khan I.U."/>
            <person name="Li S."/>
            <person name="Li W.J."/>
        </authorList>
    </citation>
    <scope>NUCLEOTIDE SEQUENCE [LARGE SCALE GENOMIC DNA]</scope>
    <source>
        <strain evidence="4 5">NCCP-1664</strain>
    </source>
</reference>
<evidence type="ECO:0000256" key="1">
    <source>
        <dbReference type="ARBA" id="ARBA00023002"/>
    </source>
</evidence>
<proteinExistence type="predicted"/>
<dbReference type="AlphaFoldDB" id="A0A5A7NSB5"/>
<comment type="caution">
    <text evidence="4">The sequence shown here is derived from an EMBL/GenBank/DDBJ whole genome shotgun (WGS) entry which is preliminary data.</text>
</comment>
<dbReference type="GO" id="GO:0009450">
    <property type="term" value="P:gamma-aminobutyric acid catabolic process"/>
    <property type="evidence" value="ECO:0007669"/>
    <property type="project" value="TreeGrafter"/>
</dbReference>
<gene>
    <name evidence="4" type="ORF">NCCP1664_22180</name>
</gene>
<dbReference type="PANTHER" id="PTHR43353">
    <property type="entry name" value="SUCCINATE-SEMIALDEHYDE DEHYDROGENASE, MITOCHONDRIAL"/>
    <property type="match status" value="1"/>
</dbReference>
<evidence type="ECO:0000256" key="2">
    <source>
        <dbReference type="SAM" id="MobiDB-lite"/>
    </source>
</evidence>
<feature type="domain" description="Aldehyde dehydrogenase" evidence="3">
    <location>
        <begin position="9"/>
        <end position="63"/>
    </location>
</feature>
<dbReference type="InterPro" id="IPR050740">
    <property type="entry name" value="Aldehyde_DH_Superfamily"/>
</dbReference>
<dbReference type="InterPro" id="IPR015590">
    <property type="entry name" value="Aldehyde_DH_dom"/>
</dbReference>
<dbReference type="InterPro" id="IPR016161">
    <property type="entry name" value="Ald_DH/histidinol_DH"/>
</dbReference>
<organism evidence="4 5">
    <name type="scientific">Zafaria cholistanensis</name>
    <dbReference type="NCBI Taxonomy" id="1682741"/>
    <lineage>
        <taxon>Bacteria</taxon>
        <taxon>Bacillati</taxon>
        <taxon>Actinomycetota</taxon>
        <taxon>Actinomycetes</taxon>
        <taxon>Micrococcales</taxon>
        <taxon>Micrococcaceae</taxon>
        <taxon>Zafaria</taxon>
    </lineage>
</organism>
<dbReference type="InterPro" id="IPR016162">
    <property type="entry name" value="Ald_DH_N"/>
</dbReference>
<dbReference type="Gene3D" id="3.40.309.10">
    <property type="entry name" value="Aldehyde Dehydrogenase, Chain A, domain 2"/>
    <property type="match status" value="1"/>
</dbReference>
<dbReference type="SUPFAM" id="SSF53720">
    <property type="entry name" value="ALDH-like"/>
    <property type="match status" value="1"/>
</dbReference>
<dbReference type="InterPro" id="IPR016163">
    <property type="entry name" value="Ald_DH_C"/>
</dbReference>
<feature type="region of interest" description="Disordered" evidence="2">
    <location>
        <begin position="39"/>
        <end position="65"/>
    </location>
</feature>
<evidence type="ECO:0000313" key="4">
    <source>
        <dbReference type="EMBL" id="GER23723.1"/>
    </source>
</evidence>
<dbReference type="EMBL" id="BKDJ01000011">
    <property type="protein sequence ID" value="GER23723.1"/>
    <property type="molecule type" value="Genomic_DNA"/>
</dbReference>
<evidence type="ECO:0000259" key="3">
    <source>
        <dbReference type="Pfam" id="PF00171"/>
    </source>
</evidence>
<sequence>MAHWSPTSFTQDLDRGLRVSERLETRMLGWDAGVVPNAATPFGGVKQPGSAREGGSEGIEECLYA</sequence>
<name>A0A5A7NSB5_9MICC</name>
<dbReference type="GO" id="GO:0004777">
    <property type="term" value="F:succinate-semialdehyde dehydrogenase (NAD+) activity"/>
    <property type="evidence" value="ECO:0007669"/>
    <property type="project" value="TreeGrafter"/>
</dbReference>
<dbReference type="Gene3D" id="3.40.605.10">
    <property type="entry name" value="Aldehyde Dehydrogenase, Chain A, domain 1"/>
    <property type="match status" value="1"/>
</dbReference>
<dbReference type="Pfam" id="PF00171">
    <property type="entry name" value="Aldedh"/>
    <property type="match status" value="1"/>
</dbReference>
<dbReference type="PANTHER" id="PTHR43353:SF5">
    <property type="entry name" value="SUCCINATE-SEMIALDEHYDE DEHYDROGENASE, MITOCHONDRIAL"/>
    <property type="match status" value="1"/>
</dbReference>
<keyword evidence="5" id="KW-1185">Reference proteome</keyword>